<dbReference type="Pfam" id="PF00149">
    <property type="entry name" value="Metallophos"/>
    <property type="match status" value="1"/>
</dbReference>
<gene>
    <name evidence="4" type="ORF">AB1I55_04570</name>
</gene>
<dbReference type="InterPro" id="IPR027417">
    <property type="entry name" value="P-loop_NTPase"/>
</dbReference>
<dbReference type="InterPro" id="IPR029052">
    <property type="entry name" value="Metallo-depent_PP-like"/>
</dbReference>
<protein>
    <submittedName>
        <fullName evidence="4">Metallophosphoesterase</fullName>
    </submittedName>
</protein>
<keyword evidence="5" id="KW-1185">Reference proteome</keyword>
<dbReference type="Proteomes" id="UP001554047">
    <property type="component" value="Unassembled WGS sequence"/>
</dbReference>
<dbReference type="InterPro" id="IPR004843">
    <property type="entry name" value="Calcineurin-like_PHP"/>
</dbReference>
<dbReference type="SUPFAM" id="SSF52540">
    <property type="entry name" value="P-loop containing nucleoside triphosphate hydrolases"/>
    <property type="match status" value="1"/>
</dbReference>
<evidence type="ECO:0000313" key="5">
    <source>
        <dbReference type="Proteomes" id="UP001554047"/>
    </source>
</evidence>
<feature type="domain" description="Calcineurin-like phosphoesterase" evidence="2">
    <location>
        <begin position="4"/>
        <end position="235"/>
    </location>
</feature>
<accession>A0ABV3MAC4</accession>
<feature type="domain" description="STAND NTPase 4 small alpha/beta" evidence="3">
    <location>
        <begin position="645"/>
        <end position="704"/>
    </location>
</feature>
<dbReference type="Gene3D" id="3.60.21.10">
    <property type="match status" value="1"/>
</dbReference>
<dbReference type="RefSeq" id="WP_225869337.1">
    <property type="nucleotide sequence ID" value="NZ_JBFDTA010000001.1"/>
</dbReference>
<sequence>MRLSIVNFSDVHFKSENNSILEKKKQLMRAITSRVSNSEKKLFIMNGDSAFSGKKEEYEVAFDFFSDIISNFEGSDFLCIPGNHDCDFNEMDSVIRETLLETIKEDEDKRNDLIGKVILQNKYEEYFSTFMEFWESSELVDEGAICKVINFSINEELRIRINLINTAWDSTLHEKAGTMYMPKSELELLKYDNEALFNFSIIHHPTHWLEPNNKREFDRLLEDISDFIFTGHEHQDSQSSKISQLGETIILEGNVLQENYDPKISGFNILTIEIEDSIVISVTLVIFTWDSNKNMYDAKESDEISIDTMRRRIQHASSGDNERFFIKDSMYKWVNDLGAYVVHPRHGNLDLNNIFVYPDFKNSLEEKKNKEDIDAENLLTEIMDNEGVWFIEGDKEAGKTTLLKKLYLDFFDKGYVPIVIDGELIKDKEAPVLKKIEKLVKKEFDKQYEGNMHEHFLQLDISKKVLLLDNWDRVDLNKIGKKELIKNFTRIFSTIIIVSESLPNNTSDVLGLNDELKNNIKFIGIKKFGFKKREELVDKWIRLGNEYIKEEKEIIFDVDKYTKQIDEVIGKSYVPQVPLYILIILQSIDSGRELSDFKSQSNGYYYELLIKQLINDVGIDNNEMSLLHNYLSYFGYKVFSSKEKALSYSAWYEFHDNYLEQYELDPKTMSFETYKKRLISSKIIKEFTGDRYTFTYNYALYFFVAQYLSNNISEDLIKNIIVDLIENINVEINANVLIFLTHLSKDDFIHKTVISVSNSLLSGRSELRMEDDIIELNQLMTELPTLIFKNTNVPVNREKYNKARDSNNKEEPHFIEANEKSDSDTVAESEQDKSLIGKNDILIEMDKAQKISEVIGQILKNYSGSIMKDTKRELLESAYSVALRAGNNLIDIIKSEKDELVYFISEKIVEDGVVEPSNQKEVEDASKRILFKFVEMICFSIIQKTVKDTGSNSLRITYSNLVKNDLSMIKKLIISGSYLETMYVDPSESYIHEVFQETEKNLMARSILQQMAAKYMYLFELSPQERQKIASQFGIRYDSVVRARLEHNK</sequence>
<organism evidence="4 5">
    <name type="scientific">Enterococcus entomosocium</name>
    <dbReference type="NCBI Taxonomy" id="3034352"/>
    <lineage>
        <taxon>Bacteria</taxon>
        <taxon>Bacillati</taxon>
        <taxon>Bacillota</taxon>
        <taxon>Bacilli</taxon>
        <taxon>Lactobacillales</taxon>
        <taxon>Enterococcaceae</taxon>
        <taxon>Enterococcus</taxon>
    </lineage>
</organism>
<dbReference type="Gene3D" id="3.40.50.300">
    <property type="entry name" value="P-loop containing nucleotide triphosphate hydrolases"/>
    <property type="match status" value="1"/>
</dbReference>
<proteinExistence type="predicted"/>
<dbReference type="EMBL" id="JBFDTB010000004">
    <property type="protein sequence ID" value="MEW3465381.1"/>
    <property type="molecule type" value="Genomic_DNA"/>
</dbReference>
<evidence type="ECO:0000256" key="1">
    <source>
        <dbReference type="SAM" id="MobiDB-lite"/>
    </source>
</evidence>
<feature type="region of interest" description="Disordered" evidence="1">
    <location>
        <begin position="801"/>
        <end position="831"/>
    </location>
</feature>
<evidence type="ECO:0000259" key="2">
    <source>
        <dbReference type="Pfam" id="PF00149"/>
    </source>
</evidence>
<feature type="compositionally biased region" description="Basic and acidic residues" evidence="1">
    <location>
        <begin position="801"/>
        <end position="823"/>
    </location>
</feature>
<dbReference type="SUPFAM" id="SSF56300">
    <property type="entry name" value="Metallo-dependent phosphatases"/>
    <property type="match status" value="1"/>
</dbReference>
<evidence type="ECO:0000259" key="3">
    <source>
        <dbReference type="Pfam" id="PF24406"/>
    </source>
</evidence>
<dbReference type="Pfam" id="PF24406">
    <property type="entry name" value="nSTAND_NTPase4"/>
    <property type="match status" value="1"/>
</dbReference>
<dbReference type="InterPro" id="IPR057123">
    <property type="entry name" value="STAND_NTPase4_dom"/>
</dbReference>
<name>A0ABV3MAC4_9ENTE</name>
<comment type="caution">
    <text evidence="4">The sequence shown here is derived from an EMBL/GenBank/DDBJ whole genome shotgun (WGS) entry which is preliminary data.</text>
</comment>
<reference evidence="4 5" key="1">
    <citation type="submission" date="2024-05" db="EMBL/GenBank/DDBJ databases">
        <title>Human gut microbiome strain richness.</title>
        <authorList>
            <person name="Chen-Liaw A."/>
        </authorList>
    </citation>
    <scope>NUCLEOTIDE SEQUENCE [LARGE SCALE GENOMIC DNA]</scope>
    <source>
        <strain evidence="4 5">J1100102st1_G3_J1100102_180507</strain>
    </source>
</reference>
<evidence type="ECO:0000313" key="4">
    <source>
        <dbReference type="EMBL" id="MEW3465381.1"/>
    </source>
</evidence>